<dbReference type="SUPFAM" id="SSF52047">
    <property type="entry name" value="RNI-like"/>
    <property type="match status" value="1"/>
</dbReference>
<gene>
    <name evidence="2" type="ORF">M407DRAFT_33072</name>
</gene>
<proteinExistence type="predicted"/>
<dbReference type="InterPro" id="IPR036047">
    <property type="entry name" value="F-box-like_dom_sf"/>
</dbReference>
<dbReference type="Proteomes" id="UP000054248">
    <property type="component" value="Unassembled WGS sequence"/>
</dbReference>
<name>A0A0C3L6V5_9AGAM</name>
<protein>
    <recommendedName>
        <fullName evidence="1">F-box domain-containing protein</fullName>
    </recommendedName>
</protein>
<reference evidence="3" key="2">
    <citation type="submission" date="2015-01" db="EMBL/GenBank/DDBJ databases">
        <title>Evolutionary Origins and Diversification of the Mycorrhizal Mutualists.</title>
        <authorList>
            <consortium name="DOE Joint Genome Institute"/>
            <consortium name="Mycorrhizal Genomics Consortium"/>
            <person name="Kohler A."/>
            <person name="Kuo A."/>
            <person name="Nagy L.G."/>
            <person name="Floudas D."/>
            <person name="Copeland A."/>
            <person name="Barry K.W."/>
            <person name="Cichocki N."/>
            <person name="Veneault-Fourrey C."/>
            <person name="LaButti K."/>
            <person name="Lindquist E.A."/>
            <person name="Lipzen A."/>
            <person name="Lundell T."/>
            <person name="Morin E."/>
            <person name="Murat C."/>
            <person name="Riley R."/>
            <person name="Ohm R."/>
            <person name="Sun H."/>
            <person name="Tunlid A."/>
            <person name="Henrissat B."/>
            <person name="Grigoriev I.V."/>
            <person name="Hibbett D.S."/>
            <person name="Martin F."/>
        </authorList>
    </citation>
    <scope>NUCLEOTIDE SEQUENCE [LARGE SCALE GENOMIC DNA]</scope>
    <source>
        <strain evidence="3">MUT 4182</strain>
    </source>
</reference>
<dbReference type="OrthoDB" id="8048523at2759"/>
<dbReference type="HOGENOM" id="CLU_475032_0_0_1"/>
<dbReference type="EMBL" id="KN823406">
    <property type="protein sequence ID" value="KIO17272.1"/>
    <property type="molecule type" value="Genomic_DNA"/>
</dbReference>
<feature type="domain" description="F-box" evidence="1">
    <location>
        <begin position="77"/>
        <end position="127"/>
    </location>
</feature>
<dbReference type="Gene3D" id="1.20.1280.50">
    <property type="match status" value="1"/>
</dbReference>
<organism evidence="2 3">
    <name type="scientific">Tulasnella calospora MUT 4182</name>
    <dbReference type="NCBI Taxonomy" id="1051891"/>
    <lineage>
        <taxon>Eukaryota</taxon>
        <taxon>Fungi</taxon>
        <taxon>Dikarya</taxon>
        <taxon>Basidiomycota</taxon>
        <taxon>Agaricomycotina</taxon>
        <taxon>Agaricomycetes</taxon>
        <taxon>Cantharellales</taxon>
        <taxon>Tulasnellaceae</taxon>
        <taxon>Tulasnella</taxon>
    </lineage>
</organism>
<keyword evidence="3" id="KW-1185">Reference proteome</keyword>
<evidence type="ECO:0000313" key="2">
    <source>
        <dbReference type="EMBL" id="KIO17272.1"/>
    </source>
</evidence>
<dbReference type="InterPro" id="IPR001810">
    <property type="entry name" value="F-box_dom"/>
</dbReference>
<reference evidence="2 3" key="1">
    <citation type="submission" date="2014-04" db="EMBL/GenBank/DDBJ databases">
        <authorList>
            <consortium name="DOE Joint Genome Institute"/>
            <person name="Kuo A."/>
            <person name="Girlanda M."/>
            <person name="Perotto S."/>
            <person name="Kohler A."/>
            <person name="Nagy L.G."/>
            <person name="Floudas D."/>
            <person name="Copeland A."/>
            <person name="Barry K.W."/>
            <person name="Cichocki N."/>
            <person name="Veneault-Fourrey C."/>
            <person name="LaButti K."/>
            <person name="Lindquist E.A."/>
            <person name="Lipzen A."/>
            <person name="Lundell T."/>
            <person name="Morin E."/>
            <person name="Murat C."/>
            <person name="Sun H."/>
            <person name="Tunlid A."/>
            <person name="Henrissat B."/>
            <person name="Grigoriev I.V."/>
            <person name="Hibbett D.S."/>
            <person name="Martin F."/>
            <person name="Nordberg H.P."/>
            <person name="Cantor M.N."/>
            <person name="Hua S.X."/>
        </authorList>
    </citation>
    <scope>NUCLEOTIDE SEQUENCE [LARGE SCALE GENOMIC DNA]</scope>
    <source>
        <strain evidence="2 3">MUT 4182</strain>
    </source>
</reference>
<dbReference type="AlphaFoldDB" id="A0A0C3L6V5"/>
<dbReference type="SUPFAM" id="SSF81383">
    <property type="entry name" value="F-box domain"/>
    <property type="match status" value="1"/>
</dbReference>
<sequence>MPRPDVVSQAIATIVEGVCKENDFDIQYSGVESTYGLPVRRLPTFWDALKAAKARMNQQMDQLIAHFIHRWNRASSIHRLPVEVLAIIFQEFEPSPPHPDGDSSLFDLLLVCRTWYDAITGSPQLWRFFGAHTPYNIARLIVDRSKALPISVDWRPPISADWHLPAEPPKWDLGKVLDLAIENSTRIKSLTADVPWMGNRHLWNLLQAPTPVLETLQVDVPVTNPNVLYEFVLSEGPYLKHLSLLNATTPFDSPRLSNLISLTLRESSWPRSFEDFLRVLSSSQRLETLRIEDVARGTGEVQANASVVLPQLRELVLSDVSSVYVAAILASIYTPSCTHVEVADDVRSEQDSEAVAALDAVIWHPGNDQAAVLVGRKGPNIIPGLLSIQIQFYWITITIGSLESSQGHRKLQFARPNVPQILARLGTTFSQLSSPPAVHLHRMTTHIERRSPVDLLPWSELLDSLLMEGSQACRSVLRQLSRRHGLPGTGGGDWVCRRLSSIKLVYGPRDEEDAALDGGALLSLVRQRWSDEDGFPGAARPAVFEVACNKANFPNLWSLEGEVMRILPSFQLRAMYD</sequence>
<evidence type="ECO:0000313" key="3">
    <source>
        <dbReference type="Proteomes" id="UP000054248"/>
    </source>
</evidence>
<accession>A0A0C3L6V5</accession>
<dbReference type="Pfam" id="PF12937">
    <property type="entry name" value="F-box-like"/>
    <property type="match status" value="1"/>
</dbReference>
<evidence type="ECO:0000259" key="1">
    <source>
        <dbReference type="Pfam" id="PF12937"/>
    </source>
</evidence>